<feature type="region of interest" description="Disordered" evidence="1">
    <location>
        <begin position="203"/>
        <end position="226"/>
    </location>
</feature>
<evidence type="ECO:0000313" key="3">
    <source>
        <dbReference type="Proteomes" id="UP001432190"/>
    </source>
</evidence>
<sequence>MADAFVTRGVGPLLRGLRSAGELSGWSFTRESPRVVNLHLLGDDPRLLAARLAGLCAAVGARGPVYAPELAGPPDRDPRLVDVAVDLIGMTPGRQARLSAAADVAMVAAVHNCPALRPDGGAAGRGDVVVPAARWSRIAAALATERHPLTCWSRVLEARRRAPGYHGTAAFDLVHLLHNQLGLSPGDEQRVHVGLIRSLSRRAGGPRRAPRWHQGVLRPGTVGPKS</sequence>
<name>A0ABZ1SAJ2_9ACTN</name>
<gene>
    <name evidence="2" type="ORF">OG994_08380</name>
</gene>
<accession>A0ABZ1SAJ2</accession>
<dbReference type="EMBL" id="CP108084">
    <property type="protein sequence ID" value="WUP51505.1"/>
    <property type="molecule type" value="Genomic_DNA"/>
</dbReference>
<protein>
    <submittedName>
        <fullName evidence="2">Uncharacterized protein</fullName>
    </submittedName>
</protein>
<reference evidence="2" key="1">
    <citation type="submission" date="2022-10" db="EMBL/GenBank/DDBJ databases">
        <title>The complete genomes of actinobacterial strains from the NBC collection.</title>
        <authorList>
            <person name="Joergensen T.S."/>
            <person name="Alvarez Arevalo M."/>
            <person name="Sterndorff E.B."/>
            <person name="Faurdal D."/>
            <person name="Vuksanovic O."/>
            <person name="Mourched A.-S."/>
            <person name="Charusanti P."/>
            <person name="Shaw S."/>
            <person name="Blin K."/>
            <person name="Weber T."/>
        </authorList>
    </citation>
    <scope>NUCLEOTIDE SEQUENCE</scope>
    <source>
        <strain evidence="2">NBC_00256</strain>
    </source>
</reference>
<organism evidence="2 3">
    <name type="scientific">Micromonospora globbae</name>
    <dbReference type="NCBI Taxonomy" id="1894969"/>
    <lineage>
        <taxon>Bacteria</taxon>
        <taxon>Bacillati</taxon>
        <taxon>Actinomycetota</taxon>
        <taxon>Actinomycetes</taxon>
        <taxon>Micromonosporales</taxon>
        <taxon>Micromonosporaceae</taxon>
        <taxon>Micromonospora</taxon>
    </lineage>
</organism>
<dbReference type="Proteomes" id="UP001432190">
    <property type="component" value="Chromosome"/>
</dbReference>
<dbReference type="RefSeq" id="WP_147427284.1">
    <property type="nucleotide sequence ID" value="NZ_CP108084.1"/>
</dbReference>
<keyword evidence="3" id="KW-1185">Reference proteome</keyword>
<evidence type="ECO:0000313" key="2">
    <source>
        <dbReference type="EMBL" id="WUP51505.1"/>
    </source>
</evidence>
<evidence type="ECO:0000256" key="1">
    <source>
        <dbReference type="SAM" id="MobiDB-lite"/>
    </source>
</evidence>
<proteinExistence type="predicted"/>